<dbReference type="InterPro" id="IPR019775">
    <property type="entry name" value="WD40_repeat_CS"/>
</dbReference>
<sequence>MNVVPNFGNGRKPSVVMVDAFGKVQLTVVPTEFDHGGERGAGLHKIESSEALASVLGESSCDMANAVAVAAHGTLLVLVYATHFTIKSVLSGAIVEEISLGSSPLCSQEDPSVGAHLIGGTFLQCDELGARLESKDSKEGSVDIFAVWSTNGAAIIYALEHSDVNFSFEPLCQIPALTYPSNVNALVRFCQLGHCLVRTESVAFDVHDSVLWRPHLTIWAVHQLPHMHADGSEELGRRLGTRTSSNSDSTLWAILLGEGGLPYDNSHSWASLSNVDFCCGAKIANKGEASGRNSHQNIGADMSSPVWNKGIVSSSMVLSQDCHAPYAVVYGFYSGEIEMIRFGNLFPEPCFLDGFVYPGTGLCISQQSFSGHTGAVLCLAAHHMVSPSHNHHALQILISGGLDGTVHIWDLDAGSVVLVMHHHVAPVKQIILPPSGTDHPWSDCFLSVGEDSCVALASLETLRVERIFHGHPCYPSMVAWDSTRGYIACLCKDLSSVSDTVNSLYIWDVKTGARERILRGTASHSMFDHFCRGINLNTNTGNRLGGTTSASSLLLSLNEDAKIPNTHTLSLHKGILPNSGNAQRRGTDLTDSIDPLNCRKDETSGFIYDVTGNSSNQVSLQDICQNRRHPIRGSCPLPGVAALEFDLSLLMSLYQMSRHSAQRKDNQVNINMHELDTKYPNSRQEASSDGSDVQWTEGCPPKESLEGFLLRFSLSFLHLWDIDHELDKLLVDEMHISKPGPFVASGVLGDRGSLTLIFPDLHSTLELWKCSSELCAMRSLTMVSLAQRMICLSNSSSVASSALAAFYTRNFAEKVPDVKPPLLQLLVSFWQDPSEHVRMAARSLFHCAAPRAIPHSLYCHKTIQSATFSNPADAAEEHAKSNQDAPVNKVPHLENNDENEDSSIVDWLESYEIQDWISCIGGTAQDAMASHIIVAAALAVWYPSIVKSGLAKLVVDRLIKLVMAMNDRYSSTAAELLAEGMDSTWKEFIDPEIPHLIGDVFFQVECLSSGSTNNAIRNPAVAINIRETLVGILLPSLAMADISGFLTVIGSQIWSTSSDSPVHLVSLNTLIRVVRGSPKPLLQYIDKVVNYVLQTMDHGNLVMRKVCLHSSMVALREVARLFPMVALNERTSRLAIGDAIGDICSVTIRVYDLESVTKIKVLDASGPPGLPSLLAGASDTVATAAITALSFSPDGEGLVAFSEHGLTIRWWSLGTAWWEKLSRSTIPVQCTKLIFVPPWEGFSPNSSRSSIMASITGHHNRESSQEKTREPNDTNTDSLKILLHNLDLSYRLEWVDGRKVVLTRHAHELGCFQL</sequence>
<dbReference type="SUPFAM" id="SSF69322">
    <property type="entry name" value="Tricorn protease domain 2"/>
    <property type="match status" value="1"/>
</dbReference>
<dbReference type="Gene3D" id="2.130.10.10">
    <property type="entry name" value="YVTN repeat-like/Quinoprotein amine dehydrogenase"/>
    <property type="match status" value="2"/>
</dbReference>
<evidence type="ECO:0000256" key="3">
    <source>
        <dbReference type="PROSITE-ProRule" id="PRU00221"/>
    </source>
</evidence>
<gene>
    <name evidence="5" type="primary">WDR7_4</name>
    <name evidence="6" type="synonym">WDR7_9</name>
    <name evidence="6" type="ORF">g.58868</name>
    <name evidence="5" type="ORF">g.58870</name>
</gene>
<dbReference type="PANTHER" id="PTHR44099:SF4">
    <property type="entry name" value="RABCONNECTIN-3B, ISOFORM A"/>
    <property type="match status" value="1"/>
</dbReference>
<evidence type="ECO:0000256" key="4">
    <source>
        <dbReference type="SAM" id="MobiDB-lite"/>
    </source>
</evidence>
<protein>
    <submittedName>
        <fullName evidence="5">WD repeat-containing protein 7</fullName>
    </submittedName>
</protein>
<proteinExistence type="predicted"/>
<dbReference type="InterPro" id="IPR016024">
    <property type="entry name" value="ARM-type_fold"/>
</dbReference>
<feature type="region of interest" description="Disordered" evidence="4">
    <location>
        <begin position="574"/>
        <end position="593"/>
    </location>
</feature>
<dbReference type="GO" id="GO:0005737">
    <property type="term" value="C:cytoplasm"/>
    <property type="evidence" value="ECO:0007669"/>
    <property type="project" value="TreeGrafter"/>
</dbReference>
<dbReference type="SUPFAM" id="SSF48371">
    <property type="entry name" value="ARM repeat"/>
    <property type="match status" value="1"/>
</dbReference>
<dbReference type="InterPro" id="IPR049916">
    <property type="entry name" value="WDR72-like"/>
</dbReference>
<dbReference type="Pfam" id="PF00400">
    <property type="entry name" value="WD40"/>
    <property type="match status" value="1"/>
</dbReference>
<dbReference type="InterPro" id="IPR001680">
    <property type="entry name" value="WD40_rpt"/>
</dbReference>
<feature type="compositionally biased region" description="Basic and acidic residues" evidence="4">
    <location>
        <begin position="1259"/>
        <end position="1272"/>
    </location>
</feature>
<feature type="region of interest" description="Disordered" evidence="4">
    <location>
        <begin position="1255"/>
        <end position="1275"/>
    </location>
</feature>
<dbReference type="InterPro" id="IPR015943">
    <property type="entry name" value="WD40/YVTN_repeat-like_dom_sf"/>
</dbReference>
<dbReference type="PROSITE" id="PS50082">
    <property type="entry name" value="WD_REPEATS_2"/>
    <property type="match status" value="1"/>
</dbReference>
<accession>A0A1D1ZAP5</accession>
<keyword evidence="2" id="KW-0677">Repeat</keyword>
<dbReference type="SMART" id="SM00320">
    <property type="entry name" value="WD40"/>
    <property type="match status" value="4"/>
</dbReference>
<dbReference type="EMBL" id="GDJX01004001">
    <property type="protein sequence ID" value="JAT63935.1"/>
    <property type="molecule type" value="Transcribed_RNA"/>
</dbReference>
<dbReference type="PANTHER" id="PTHR44099">
    <property type="entry name" value="RABCONNECTIN-3B, ISOFORM A"/>
    <property type="match status" value="1"/>
</dbReference>
<keyword evidence="1 3" id="KW-0853">WD repeat</keyword>
<evidence type="ECO:0000313" key="6">
    <source>
        <dbReference type="EMBL" id="JAT66926.1"/>
    </source>
</evidence>
<evidence type="ECO:0000256" key="2">
    <source>
        <dbReference type="ARBA" id="ARBA00022737"/>
    </source>
</evidence>
<reference evidence="5" key="1">
    <citation type="submission" date="2015-07" db="EMBL/GenBank/DDBJ databases">
        <title>Transcriptome Assembly of Anthurium amnicola.</title>
        <authorList>
            <person name="Suzuki J."/>
        </authorList>
    </citation>
    <scope>NUCLEOTIDE SEQUENCE</scope>
</reference>
<dbReference type="EMBL" id="GDJX01001010">
    <property type="protein sequence ID" value="JAT66926.1"/>
    <property type="molecule type" value="Transcribed_RNA"/>
</dbReference>
<evidence type="ECO:0000313" key="5">
    <source>
        <dbReference type="EMBL" id="JAT63935.1"/>
    </source>
</evidence>
<feature type="repeat" description="WD" evidence="3">
    <location>
        <begin position="395"/>
        <end position="419"/>
    </location>
</feature>
<feature type="region of interest" description="Disordered" evidence="4">
    <location>
        <begin position="871"/>
        <end position="898"/>
    </location>
</feature>
<name>A0A1D1ZAP5_9ARAE</name>
<evidence type="ECO:0000256" key="1">
    <source>
        <dbReference type="ARBA" id="ARBA00022574"/>
    </source>
</evidence>
<dbReference type="PROSITE" id="PS00678">
    <property type="entry name" value="WD_REPEATS_1"/>
    <property type="match status" value="1"/>
</dbReference>
<organism evidence="5">
    <name type="scientific">Anthurium amnicola</name>
    <dbReference type="NCBI Taxonomy" id="1678845"/>
    <lineage>
        <taxon>Eukaryota</taxon>
        <taxon>Viridiplantae</taxon>
        <taxon>Streptophyta</taxon>
        <taxon>Embryophyta</taxon>
        <taxon>Tracheophyta</taxon>
        <taxon>Spermatophyta</taxon>
        <taxon>Magnoliopsida</taxon>
        <taxon>Liliopsida</taxon>
        <taxon>Araceae</taxon>
        <taxon>Pothoideae</taxon>
        <taxon>Potheae</taxon>
        <taxon>Anthurium</taxon>
    </lineage>
</organism>